<dbReference type="PROSITE" id="PS51257">
    <property type="entry name" value="PROKAR_LIPOPROTEIN"/>
    <property type="match status" value="1"/>
</dbReference>
<dbReference type="Proteomes" id="UP000193978">
    <property type="component" value="Chromosome"/>
</dbReference>
<accession>A0A1W6N1R3</accession>
<organism evidence="3 4">
    <name type="scientific">Methylocystis bryophila</name>
    <dbReference type="NCBI Taxonomy" id="655015"/>
    <lineage>
        <taxon>Bacteria</taxon>
        <taxon>Pseudomonadati</taxon>
        <taxon>Pseudomonadota</taxon>
        <taxon>Alphaproteobacteria</taxon>
        <taxon>Hyphomicrobiales</taxon>
        <taxon>Methylocystaceae</taxon>
        <taxon>Methylocystis</taxon>
    </lineage>
</organism>
<protein>
    <recommendedName>
        <fullName evidence="2">Thiol:disulfide interchange protein DsbD N-terminal domain-containing protein</fullName>
    </recommendedName>
</protein>
<dbReference type="OrthoDB" id="9811036at2"/>
<feature type="domain" description="Thiol:disulfide interchange protein DsbD N-terminal" evidence="2">
    <location>
        <begin position="45"/>
        <end position="151"/>
    </location>
</feature>
<evidence type="ECO:0000256" key="1">
    <source>
        <dbReference type="SAM" id="SignalP"/>
    </source>
</evidence>
<dbReference type="AlphaFoldDB" id="A0A1W6N1R3"/>
<feature type="chain" id="PRO_5010878567" description="Thiol:disulfide interchange protein DsbD N-terminal domain-containing protein" evidence="1">
    <location>
        <begin position="21"/>
        <end position="266"/>
    </location>
</feature>
<evidence type="ECO:0000313" key="4">
    <source>
        <dbReference type="Proteomes" id="UP000193978"/>
    </source>
</evidence>
<sequence>MRATPFLLLAVVFSCLPAAAEPFASDPSVGRLSSARLLAGAAEPDGVRLAAVEIALAPKAVTYWRAPGQAGVAPTLDFSASENLASVETLFPVPKHIKEASGVVAGYESRAVFPLRVTPRDPKAPVKLDLKLDYAACEKICLPVRAHLNLLLSPGATSPHAAEIARALAESVPKRLEAAAARDLLALRREGEPGGWRLDYRGKGAVLDVFCEVADTFTLESERSGEGFALTLYSATGARTAPKESLTATLTIVTDQGAWEAPIVLQ</sequence>
<dbReference type="STRING" id="655015.B1812_19110"/>
<keyword evidence="1" id="KW-0732">Signal</keyword>
<dbReference type="EMBL" id="CP019948">
    <property type="protein sequence ID" value="ARN83800.1"/>
    <property type="molecule type" value="Genomic_DNA"/>
</dbReference>
<evidence type="ECO:0000259" key="2">
    <source>
        <dbReference type="Pfam" id="PF11412"/>
    </source>
</evidence>
<reference evidence="3 4" key="1">
    <citation type="submission" date="2017-02" db="EMBL/GenBank/DDBJ databases">
        <authorList>
            <person name="Peterson S.W."/>
        </authorList>
    </citation>
    <scope>NUCLEOTIDE SEQUENCE [LARGE SCALE GENOMIC DNA]</scope>
    <source>
        <strain evidence="3 4">S285</strain>
    </source>
</reference>
<evidence type="ECO:0000313" key="3">
    <source>
        <dbReference type="EMBL" id="ARN83800.1"/>
    </source>
</evidence>
<feature type="signal peptide" evidence="1">
    <location>
        <begin position="1"/>
        <end position="20"/>
    </location>
</feature>
<gene>
    <name evidence="3" type="ORF">B1812_19110</name>
</gene>
<keyword evidence="4" id="KW-1185">Reference proteome</keyword>
<name>A0A1W6N1R3_9HYPH</name>
<dbReference type="KEGG" id="mbry:B1812_19110"/>
<dbReference type="InterPro" id="IPR028250">
    <property type="entry name" value="DsbDN"/>
</dbReference>
<proteinExistence type="predicted"/>
<dbReference type="Pfam" id="PF11412">
    <property type="entry name" value="DsbD_N"/>
    <property type="match status" value="1"/>
</dbReference>